<dbReference type="SUPFAM" id="SSF111369">
    <property type="entry name" value="HlyD-like secretion proteins"/>
    <property type="match status" value="1"/>
</dbReference>
<dbReference type="EMBL" id="JJRY01000017">
    <property type="protein sequence ID" value="KEF37171.1"/>
    <property type="molecule type" value="Genomic_DNA"/>
</dbReference>
<dbReference type="GO" id="GO:0055085">
    <property type="term" value="P:transmembrane transport"/>
    <property type="evidence" value="ECO:0007669"/>
    <property type="project" value="InterPro"/>
</dbReference>
<feature type="domain" description="Multidrug resistance protein MdtA-like barrel-sandwich hybrid" evidence="7">
    <location>
        <begin position="48"/>
        <end position="118"/>
    </location>
</feature>
<comment type="caution">
    <text evidence="9">The sequence shown here is derived from an EMBL/GenBank/DDBJ whole genome shotgun (WGS) entry which is preliminary data.</text>
</comment>
<evidence type="ECO:0000256" key="5">
    <source>
        <dbReference type="ARBA" id="ARBA00023136"/>
    </source>
</evidence>
<organism evidence="9 10">
    <name type="scientific">Schinkia azotoformans MEV2011</name>
    <dbReference type="NCBI Taxonomy" id="1348973"/>
    <lineage>
        <taxon>Bacteria</taxon>
        <taxon>Bacillati</taxon>
        <taxon>Bacillota</taxon>
        <taxon>Bacilli</taxon>
        <taxon>Bacillales</taxon>
        <taxon>Bacillaceae</taxon>
        <taxon>Calidifontibacillus/Schinkia group</taxon>
        <taxon>Schinkia</taxon>
    </lineage>
</organism>
<dbReference type="Pfam" id="PF25917">
    <property type="entry name" value="BSH_RND"/>
    <property type="match status" value="1"/>
</dbReference>
<dbReference type="InterPro" id="IPR050739">
    <property type="entry name" value="MFP"/>
</dbReference>
<dbReference type="InterPro" id="IPR058636">
    <property type="entry name" value="Beta-barrel_YknX"/>
</dbReference>
<evidence type="ECO:0000256" key="6">
    <source>
        <dbReference type="SAM" id="Phobius"/>
    </source>
</evidence>
<reference evidence="9 10" key="1">
    <citation type="submission" date="2014-04" db="EMBL/GenBank/DDBJ databases">
        <title>Draft genome sequence of Bacillus azotoformans MEV2011, a (co-) denitrifying strain unable to grow in the presence of oxygen.</title>
        <authorList>
            <person name="Nielsen M."/>
            <person name="Schreiber L."/>
            <person name="Finster K."/>
            <person name="Schramm A."/>
        </authorList>
    </citation>
    <scope>NUCLEOTIDE SEQUENCE [LARGE SCALE GENOMIC DNA]</scope>
    <source>
        <strain evidence="9 10">MEV2011</strain>
    </source>
</reference>
<evidence type="ECO:0000256" key="3">
    <source>
        <dbReference type="ARBA" id="ARBA00022692"/>
    </source>
</evidence>
<comment type="similarity">
    <text evidence="2">Belongs to the membrane fusion protein (MFP) (TC 8.A.1) family.</text>
</comment>
<dbReference type="RefSeq" id="WP_035197183.1">
    <property type="nucleotide sequence ID" value="NZ_JJRY01000017.1"/>
</dbReference>
<comment type="subcellular location">
    <subcellularLocation>
        <location evidence="1">Membrane</location>
        <topology evidence="1">Single-pass membrane protein</topology>
    </subcellularLocation>
</comment>
<sequence length="217" mass="23544">MERKKSLILILIIIIGAGIGIGYYYWYQSAHYVKTEDARFAGELYKATPQITGEISNVFVEEGEIVQENQTLAELDTANLDASSINKAIVKAPVSGTVVKVYSKTDELASPSQPIALVMDLNDLYVSANIEETDIGKIKAGQEVTVSIDALGGQKLKGKVSKIGKATNSTFSLLPATNTSGNFNKVTQRIPIEITVFKPKDLELIPGSNVVIKIRIK</sequence>
<evidence type="ECO:0000256" key="4">
    <source>
        <dbReference type="ARBA" id="ARBA00022989"/>
    </source>
</evidence>
<dbReference type="PATRIC" id="fig|1348973.3.peg.3465"/>
<dbReference type="PANTHER" id="PTHR30386:SF26">
    <property type="entry name" value="TRANSPORT PROTEIN COMB"/>
    <property type="match status" value="1"/>
</dbReference>
<evidence type="ECO:0000256" key="2">
    <source>
        <dbReference type="ARBA" id="ARBA00009477"/>
    </source>
</evidence>
<proteinExistence type="inferred from homology"/>
<keyword evidence="5 6" id="KW-0472">Membrane</keyword>
<dbReference type="Proteomes" id="UP000027936">
    <property type="component" value="Unassembled WGS sequence"/>
</dbReference>
<dbReference type="InterPro" id="IPR058625">
    <property type="entry name" value="MdtA-like_BSH"/>
</dbReference>
<evidence type="ECO:0000259" key="8">
    <source>
        <dbReference type="Pfam" id="PF25990"/>
    </source>
</evidence>
<keyword evidence="4 6" id="KW-1133">Transmembrane helix</keyword>
<dbReference type="OrthoDB" id="9811754at2"/>
<keyword evidence="3 6" id="KW-0812">Transmembrane</keyword>
<dbReference type="GO" id="GO:0016020">
    <property type="term" value="C:membrane"/>
    <property type="evidence" value="ECO:0007669"/>
    <property type="project" value="UniProtKB-SubCell"/>
</dbReference>
<evidence type="ECO:0000256" key="1">
    <source>
        <dbReference type="ARBA" id="ARBA00004167"/>
    </source>
</evidence>
<dbReference type="Pfam" id="PF25990">
    <property type="entry name" value="Beta-barrel_YknX"/>
    <property type="match status" value="1"/>
</dbReference>
<evidence type="ECO:0000313" key="10">
    <source>
        <dbReference type="Proteomes" id="UP000027936"/>
    </source>
</evidence>
<gene>
    <name evidence="9" type="ORF">M670_03593</name>
</gene>
<dbReference type="Gene3D" id="2.40.50.100">
    <property type="match status" value="1"/>
</dbReference>
<accession>A0A072NI63</accession>
<protein>
    <submittedName>
        <fullName evidence="9">Multidrug resistance efflux pump</fullName>
    </submittedName>
</protein>
<feature type="domain" description="YknX-like beta-barrel" evidence="8">
    <location>
        <begin position="125"/>
        <end position="214"/>
    </location>
</feature>
<dbReference type="AlphaFoldDB" id="A0A072NI63"/>
<dbReference type="Gene3D" id="2.40.30.170">
    <property type="match status" value="1"/>
</dbReference>
<feature type="transmembrane region" description="Helical" evidence="6">
    <location>
        <begin position="7"/>
        <end position="26"/>
    </location>
</feature>
<evidence type="ECO:0000313" key="9">
    <source>
        <dbReference type="EMBL" id="KEF37171.1"/>
    </source>
</evidence>
<name>A0A072NI63_SCHAZ</name>
<dbReference type="PANTHER" id="PTHR30386">
    <property type="entry name" value="MEMBRANE FUSION SUBUNIT OF EMRAB-TOLC MULTIDRUG EFFLUX PUMP"/>
    <property type="match status" value="1"/>
</dbReference>
<evidence type="ECO:0000259" key="7">
    <source>
        <dbReference type="Pfam" id="PF25917"/>
    </source>
</evidence>